<organism evidence="9 10">
    <name type="scientific">Chromobacterium piscinae</name>
    <dbReference type="NCBI Taxonomy" id="686831"/>
    <lineage>
        <taxon>Bacteria</taxon>
        <taxon>Pseudomonadati</taxon>
        <taxon>Pseudomonadota</taxon>
        <taxon>Betaproteobacteria</taxon>
        <taxon>Neisseriales</taxon>
        <taxon>Chromobacteriaceae</taxon>
        <taxon>Chromobacterium</taxon>
    </lineage>
</organism>
<dbReference type="PROSITE" id="PS50850">
    <property type="entry name" value="MFS"/>
    <property type="match status" value="1"/>
</dbReference>
<keyword evidence="4 7" id="KW-0812">Transmembrane</keyword>
<evidence type="ECO:0000256" key="2">
    <source>
        <dbReference type="ARBA" id="ARBA00022448"/>
    </source>
</evidence>
<evidence type="ECO:0000256" key="5">
    <source>
        <dbReference type="ARBA" id="ARBA00022989"/>
    </source>
</evidence>
<feature type="transmembrane region" description="Helical" evidence="7">
    <location>
        <begin position="74"/>
        <end position="94"/>
    </location>
</feature>
<reference evidence="9 10" key="1">
    <citation type="submission" date="2024-05" db="EMBL/GenBank/DDBJ databases">
        <authorList>
            <person name="De Oliveira J.P."/>
            <person name="Noriler S.A."/>
            <person name="De Oliveira A.G."/>
            <person name="Sipoli D.S."/>
        </authorList>
    </citation>
    <scope>NUCLEOTIDE SEQUENCE [LARGE SCALE GENOMIC DNA]</scope>
    <source>
        <strain evidence="9 10">LABIM186</strain>
    </source>
</reference>
<keyword evidence="3" id="KW-1003">Cell membrane</keyword>
<dbReference type="InterPro" id="IPR020846">
    <property type="entry name" value="MFS_dom"/>
</dbReference>
<name>A0ABV0H3Q1_9NEIS</name>
<dbReference type="RefSeq" id="WP_347787727.1">
    <property type="nucleotide sequence ID" value="NZ_JBDQQU010000008.1"/>
</dbReference>
<feature type="transmembrane region" description="Helical" evidence="7">
    <location>
        <begin position="263"/>
        <end position="286"/>
    </location>
</feature>
<dbReference type="Gene3D" id="1.20.1720.10">
    <property type="entry name" value="Multidrug resistance protein D"/>
    <property type="match status" value="1"/>
</dbReference>
<keyword evidence="10" id="KW-1185">Reference proteome</keyword>
<proteinExistence type="predicted"/>
<feature type="transmembrane region" description="Helical" evidence="7">
    <location>
        <begin position="158"/>
        <end position="180"/>
    </location>
</feature>
<keyword evidence="2" id="KW-0813">Transport</keyword>
<feature type="transmembrane region" description="Helical" evidence="7">
    <location>
        <begin position="192"/>
        <end position="212"/>
    </location>
</feature>
<dbReference type="InterPro" id="IPR036259">
    <property type="entry name" value="MFS_trans_sf"/>
</dbReference>
<dbReference type="Proteomes" id="UP001438292">
    <property type="component" value="Unassembled WGS sequence"/>
</dbReference>
<dbReference type="PANTHER" id="PTHR42718:SF40">
    <property type="entry name" value="METHYLENOMYCIN A RESISTANCE PROTEIN"/>
    <property type="match status" value="1"/>
</dbReference>
<accession>A0ABV0H3Q1</accession>
<evidence type="ECO:0000256" key="1">
    <source>
        <dbReference type="ARBA" id="ARBA00004651"/>
    </source>
</evidence>
<evidence type="ECO:0000256" key="6">
    <source>
        <dbReference type="ARBA" id="ARBA00023136"/>
    </source>
</evidence>
<evidence type="ECO:0000313" key="9">
    <source>
        <dbReference type="EMBL" id="MEO3954724.1"/>
    </source>
</evidence>
<feature type="transmembrane region" description="Helical" evidence="7">
    <location>
        <begin position="224"/>
        <end position="242"/>
    </location>
</feature>
<feature type="transmembrane region" description="Helical" evidence="7">
    <location>
        <begin position="352"/>
        <end position="378"/>
    </location>
</feature>
<feature type="transmembrane region" description="Helical" evidence="7">
    <location>
        <begin position="100"/>
        <end position="119"/>
    </location>
</feature>
<sequence>MKSITLIALCLGFFMVIMDVTIVNVALPTLATQLHTSVSWLQWIVDGYTLSFAGLLLSAGYLSDQFNSKHLFRLGIASFAITSLFCGLVSSPTLLTIFRVFQGIAAALIVPSSLALIHMGFDEHTARSKAIGIWAAIGGIAAAIGPMAGAILTSSLGWRAVFFVNVPIAILCLLLTSGNFKQNIQSISKRKYFDWLGQIFAILSITSLALAIIELGHLGWKNPLVLIGFLLFVFSTLLFIFVESRCKNPMLPLKFFKVNGFSIGIVNGLLLNFGVYGEFFILPLYFQQVRGYGVLETGLSLTPLTLVMPLAAFFSGRLISSINATRTALVGLCLAALGFISLLFVIDNFSDYYYFILPLMFLGFGISTAMPALTSITMHSIICDSVGLASGAFNASRQLGSLIGVGVFGSIIASTTNFMHGIRYTLYVGILAYLLAIFLLLFPIVGFPKFKNMGLVKN</sequence>
<evidence type="ECO:0000256" key="4">
    <source>
        <dbReference type="ARBA" id="ARBA00022692"/>
    </source>
</evidence>
<evidence type="ECO:0000256" key="3">
    <source>
        <dbReference type="ARBA" id="ARBA00022475"/>
    </source>
</evidence>
<feature type="transmembrane region" description="Helical" evidence="7">
    <location>
        <begin position="399"/>
        <end position="418"/>
    </location>
</feature>
<gene>
    <name evidence="9" type="ORF">ABH309_09690</name>
</gene>
<dbReference type="CDD" id="cd17321">
    <property type="entry name" value="MFS_MMR_MDR_like"/>
    <property type="match status" value="1"/>
</dbReference>
<feature type="domain" description="Major facilitator superfamily (MFS) profile" evidence="8">
    <location>
        <begin position="5"/>
        <end position="451"/>
    </location>
</feature>
<keyword evidence="5 7" id="KW-1133">Transmembrane helix</keyword>
<dbReference type="Pfam" id="PF07690">
    <property type="entry name" value="MFS_1"/>
    <property type="match status" value="1"/>
</dbReference>
<feature type="transmembrane region" description="Helical" evidence="7">
    <location>
        <begin position="298"/>
        <end position="316"/>
    </location>
</feature>
<feature type="transmembrane region" description="Helical" evidence="7">
    <location>
        <begin position="41"/>
        <end position="62"/>
    </location>
</feature>
<dbReference type="PANTHER" id="PTHR42718">
    <property type="entry name" value="MAJOR FACILITATOR SUPERFAMILY MULTIDRUG TRANSPORTER MFSC"/>
    <property type="match status" value="1"/>
</dbReference>
<comment type="subcellular location">
    <subcellularLocation>
        <location evidence="1">Cell membrane</location>
        <topology evidence="1">Multi-pass membrane protein</topology>
    </subcellularLocation>
</comment>
<dbReference type="InterPro" id="IPR011701">
    <property type="entry name" value="MFS"/>
</dbReference>
<dbReference type="NCBIfam" id="TIGR00711">
    <property type="entry name" value="efflux_EmrB"/>
    <property type="match status" value="1"/>
</dbReference>
<evidence type="ECO:0000313" key="10">
    <source>
        <dbReference type="Proteomes" id="UP001438292"/>
    </source>
</evidence>
<keyword evidence="6 7" id="KW-0472">Membrane</keyword>
<dbReference type="Gene3D" id="1.20.1250.20">
    <property type="entry name" value="MFS general substrate transporter like domains"/>
    <property type="match status" value="1"/>
</dbReference>
<dbReference type="InterPro" id="IPR004638">
    <property type="entry name" value="EmrB-like"/>
</dbReference>
<evidence type="ECO:0000256" key="7">
    <source>
        <dbReference type="SAM" id="Phobius"/>
    </source>
</evidence>
<feature type="transmembrane region" description="Helical" evidence="7">
    <location>
        <begin position="131"/>
        <end position="152"/>
    </location>
</feature>
<feature type="transmembrane region" description="Helical" evidence="7">
    <location>
        <begin position="328"/>
        <end position="346"/>
    </location>
</feature>
<protein>
    <submittedName>
        <fullName evidence="9">MFS transporter</fullName>
    </submittedName>
</protein>
<feature type="transmembrane region" description="Helical" evidence="7">
    <location>
        <begin position="424"/>
        <end position="447"/>
    </location>
</feature>
<dbReference type="EMBL" id="JBDQQU010000008">
    <property type="protein sequence ID" value="MEO3954724.1"/>
    <property type="molecule type" value="Genomic_DNA"/>
</dbReference>
<evidence type="ECO:0000259" key="8">
    <source>
        <dbReference type="PROSITE" id="PS50850"/>
    </source>
</evidence>
<dbReference type="SUPFAM" id="SSF103473">
    <property type="entry name" value="MFS general substrate transporter"/>
    <property type="match status" value="2"/>
</dbReference>
<comment type="caution">
    <text evidence="9">The sequence shown here is derived from an EMBL/GenBank/DDBJ whole genome shotgun (WGS) entry which is preliminary data.</text>
</comment>